<feature type="transmembrane region" description="Helical" evidence="1">
    <location>
        <begin position="133"/>
        <end position="155"/>
    </location>
</feature>
<sequence length="454" mass="48892">MSTQEPLWGWLVVASVHIAFLLWGGVIKSVGVLLPALSDMYACDVWILGWIIAAMCSANNIAAVLANVLNNLIGGRLTAVLSGVLAVSGLVLASLSSGVLQFGLSMILLTGPGFGAFGCICKITLGIYFNERLTLATSIALMGQPESLIVFSMFAQFLLETFGPRGNLLILGALTMHLVPCAMLLRPRQVSGHRQYPRRCYSAIDSTTSMKDSPVSQEPVALIGRLLDVNLLTKLDTWVLILSFTLFSFVNDAWMTFMVSNAISKGFDGYVATSFSLIAGCSAIVTSFLQGVMLSKGVVSNRLLSAVAAGMGSIALLINPVHKAFWSMSISVVLYGITLAVLMTTILCLAIEILGRDRIAGALGWMGLVSGSFRILLGFCTGLLYDVTGDYNATFVLLGSMIGLIIPILYSDTLVSMCRERIRPYKEKTALYLKPNWAPVPAQKQVVRVQPRNK</sequence>
<dbReference type="PANTHER" id="PTHR11360:SF303">
    <property type="entry name" value="MAJOR FACILITATOR SUPERFAMILY (MFS) PROFILE DOMAIN-CONTAINING PROTEIN"/>
    <property type="match status" value="1"/>
</dbReference>
<feature type="transmembrane region" description="Helical" evidence="1">
    <location>
        <begin position="324"/>
        <end position="351"/>
    </location>
</feature>
<feature type="transmembrane region" description="Helical" evidence="1">
    <location>
        <begin position="391"/>
        <end position="411"/>
    </location>
</feature>
<dbReference type="GeneID" id="119719793"/>
<protein>
    <recommendedName>
        <fullName evidence="4">Monocarboxylate transporter</fullName>
    </recommendedName>
</protein>
<dbReference type="Proteomes" id="UP000887568">
    <property type="component" value="Unplaced"/>
</dbReference>
<evidence type="ECO:0000256" key="1">
    <source>
        <dbReference type="SAM" id="Phobius"/>
    </source>
</evidence>
<reference evidence="2" key="1">
    <citation type="submission" date="2022-11" db="UniProtKB">
        <authorList>
            <consortium name="EnsemblMetazoa"/>
        </authorList>
    </citation>
    <scope>IDENTIFICATION</scope>
</reference>
<dbReference type="Gene3D" id="1.20.1250.20">
    <property type="entry name" value="MFS general substrate transporter like domains"/>
    <property type="match status" value="1"/>
</dbReference>
<feature type="transmembrane region" description="Helical" evidence="1">
    <location>
        <begin position="301"/>
        <end position="318"/>
    </location>
</feature>
<dbReference type="AlphaFoldDB" id="A0A913Z3C6"/>
<name>A0A913Z3C6_PATMI</name>
<dbReference type="EnsemblMetazoa" id="XM_038189282.1">
    <property type="protein sequence ID" value="XP_038045210.1"/>
    <property type="gene ID" value="LOC119719793"/>
</dbReference>
<feature type="transmembrane region" description="Helical" evidence="1">
    <location>
        <begin position="363"/>
        <end position="385"/>
    </location>
</feature>
<dbReference type="OMA" id="RNSGWFF"/>
<dbReference type="Pfam" id="PF07690">
    <property type="entry name" value="MFS_1"/>
    <property type="match status" value="1"/>
</dbReference>
<keyword evidence="1" id="KW-1133">Transmembrane helix</keyword>
<evidence type="ECO:0000313" key="3">
    <source>
        <dbReference type="Proteomes" id="UP000887568"/>
    </source>
</evidence>
<keyword evidence="1" id="KW-0812">Transmembrane</keyword>
<organism evidence="2 3">
    <name type="scientific">Patiria miniata</name>
    <name type="common">Bat star</name>
    <name type="synonym">Asterina miniata</name>
    <dbReference type="NCBI Taxonomy" id="46514"/>
    <lineage>
        <taxon>Eukaryota</taxon>
        <taxon>Metazoa</taxon>
        <taxon>Echinodermata</taxon>
        <taxon>Eleutherozoa</taxon>
        <taxon>Asterozoa</taxon>
        <taxon>Asteroidea</taxon>
        <taxon>Valvatacea</taxon>
        <taxon>Valvatida</taxon>
        <taxon>Asterinidae</taxon>
        <taxon>Patiria</taxon>
    </lineage>
</organism>
<feature type="transmembrane region" description="Helical" evidence="1">
    <location>
        <begin position="167"/>
        <end position="185"/>
    </location>
</feature>
<feature type="transmembrane region" description="Helical" evidence="1">
    <location>
        <begin position="7"/>
        <end position="27"/>
    </location>
</feature>
<keyword evidence="1" id="KW-0472">Membrane</keyword>
<feature type="transmembrane region" description="Helical" evidence="1">
    <location>
        <begin position="77"/>
        <end position="96"/>
    </location>
</feature>
<feature type="transmembrane region" description="Helical" evidence="1">
    <location>
        <begin position="47"/>
        <end position="70"/>
    </location>
</feature>
<proteinExistence type="predicted"/>
<evidence type="ECO:0000313" key="2">
    <source>
        <dbReference type="EnsemblMetazoa" id="XP_038045210.1"/>
    </source>
</evidence>
<dbReference type="PANTHER" id="PTHR11360">
    <property type="entry name" value="MONOCARBOXYLATE TRANSPORTER"/>
    <property type="match status" value="1"/>
</dbReference>
<dbReference type="InterPro" id="IPR036259">
    <property type="entry name" value="MFS_trans_sf"/>
</dbReference>
<accession>A0A913Z3C6</accession>
<feature type="transmembrane region" description="Helical" evidence="1">
    <location>
        <begin position="102"/>
        <end position="121"/>
    </location>
</feature>
<dbReference type="GO" id="GO:0008028">
    <property type="term" value="F:monocarboxylic acid transmembrane transporter activity"/>
    <property type="evidence" value="ECO:0007669"/>
    <property type="project" value="TreeGrafter"/>
</dbReference>
<feature type="transmembrane region" description="Helical" evidence="1">
    <location>
        <begin position="235"/>
        <end position="257"/>
    </location>
</feature>
<feature type="transmembrane region" description="Helical" evidence="1">
    <location>
        <begin position="269"/>
        <end position="289"/>
    </location>
</feature>
<dbReference type="OrthoDB" id="6499973at2759"/>
<dbReference type="SUPFAM" id="SSF103473">
    <property type="entry name" value="MFS general substrate transporter"/>
    <property type="match status" value="1"/>
</dbReference>
<dbReference type="RefSeq" id="XP_038045210.1">
    <property type="nucleotide sequence ID" value="XM_038189282.1"/>
</dbReference>
<evidence type="ECO:0008006" key="4">
    <source>
        <dbReference type="Google" id="ProtNLM"/>
    </source>
</evidence>
<keyword evidence="3" id="KW-1185">Reference proteome</keyword>
<dbReference type="InterPro" id="IPR011701">
    <property type="entry name" value="MFS"/>
</dbReference>
<dbReference type="InterPro" id="IPR050327">
    <property type="entry name" value="Proton-linked_MCT"/>
</dbReference>